<dbReference type="RefSeq" id="WP_090217913.1">
    <property type="nucleotide sequence ID" value="NZ_FOYO01000001.1"/>
</dbReference>
<dbReference type="EMBL" id="FOYO01000001">
    <property type="protein sequence ID" value="SFR51981.1"/>
    <property type="molecule type" value="Genomic_DNA"/>
</dbReference>
<dbReference type="Gene3D" id="1.20.1600.10">
    <property type="entry name" value="Outer membrane efflux proteins (OEP)"/>
    <property type="match status" value="1"/>
</dbReference>
<dbReference type="OrthoDB" id="7790365at2"/>
<dbReference type="AlphaFoldDB" id="A0A1I6HC77"/>
<dbReference type="Proteomes" id="UP000199658">
    <property type="component" value="Unassembled WGS sequence"/>
</dbReference>
<dbReference type="STRING" id="670154.SAMN04488002_2801"/>
<gene>
    <name evidence="1" type="ORF">SAMN04488002_2801</name>
</gene>
<proteinExistence type="predicted"/>
<evidence type="ECO:0000313" key="1">
    <source>
        <dbReference type="EMBL" id="SFR51981.1"/>
    </source>
</evidence>
<dbReference type="PROSITE" id="PS51257">
    <property type="entry name" value="PROKAR_LIPOPROTEIN"/>
    <property type="match status" value="1"/>
</dbReference>
<accession>A0A1I6HC77</accession>
<dbReference type="GO" id="GO:0015562">
    <property type="term" value="F:efflux transmembrane transporter activity"/>
    <property type="evidence" value="ECO:0007669"/>
    <property type="project" value="InterPro"/>
</dbReference>
<keyword evidence="2" id="KW-1185">Reference proteome</keyword>
<sequence length="497" mass="52743">MGQGKSNRAVMRMVLAGTTAVSLMGCMGDEATRGTFSGTRPALTEKVKTTGRFAESVQLEREGKETTPIFGFLKRRSTDETATRNASDIQVGENLSAANSQAQPALAGGTGGKESSVLIETLLERQSVLDARSPYGKVAGAVLAANSRAAEAELRSAKLRAEAASKNWLPTIGPSLSLSSLGEVVASLVIDQVLFDNGRKKAERSFAKSDVEVAAVALAQDTNDRVYAALELYITAEQGRAQAEAGSRAASRLGEFAWIMDQRVRGGVSNPADLQVVNQKLAEAENQRNSDLETARTAVAELNAMSFKPLSDVRGLASISNAKAAKPLSILKAEAERDRDIAQATISRAGFLPSVSAQAVVANGGSGVGLNAGAANGFGFGTKASLKAIEATKEAAGRRVSQAFEDQSRTMRRLEQNLISLKRQQVQGKGLLESANANLSLFDRQYKGGQRPVMDVVRVYETKVATERDQIGLKYQIALVELQIAHLMGALVDGEDI</sequence>
<dbReference type="SUPFAM" id="SSF56954">
    <property type="entry name" value="Outer membrane efflux proteins (OEP)"/>
    <property type="match status" value="1"/>
</dbReference>
<evidence type="ECO:0000313" key="2">
    <source>
        <dbReference type="Proteomes" id="UP000199658"/>
    </source>
</evidence>
<name>A0A1I6HC77_9RHOB</name>
<reference evidence="2" key="1">
    <citation type="submission" date="2016-10" db="EMBL/GenBank/DDBJ databases">
        <authorList>
            <person name="Varghese N."/>
            <person name="Submissions S."/>
        </authorList>
    </citation>
    <scope>NUCLEOTIDE SEQUENCE [LARGE SCALE GENOMIC DNA]</scope>
    <source>
        <strain evidence="2">DSM 26921</strain>
    </source>
</reference>
<protein>
    <submittedName>
        <fullName evidence="1">Outer membrane protein, adhesin transport system</fullName>
    </submittedName>
</protein>
<organism evidence="1 2">
    <name type="scientific">Litoreibacter janthinus</name>
    <dbReference type="NCBI Taxonomy" id="670154"/>
    <lineage>
        <taxon>Bacteria</taxon>
        <taxon>Pseudomonadati</taxon>
        <taxon>Pseudomonadota</taxon>
        <taxon>Alphaproteobacteria</taxon>
        <taxon>Rhodobacterales</taxon>
        <taxon>Roseobacteraceae</taxon>
        <taxon>Litoreibacter</taxon>
    </lineage>
</organism>